<accession>A0ABZ1C7Z4</accession>
<dbReference type="RefSeq" id="WP_221030296.1">
    <property type="nucleotide sequence ID" value="NZ_CP139781.1"/>
</dbReference>
<evidence type="ECO:0000313" key="2">
    <source>
        <dbReference type="EMBL" id="WRQ87542.1"/>
    </source>
</evidence>
<keyword evidence="3" id="KW-1185">Reference proteome</keyword>
<evidence type="ECO:0000313" key="3">
    <source>
        <dbReference type="Proteomes" id="UP000738431"/>
    </source>
</evidence>
<reference evidence="2 3" key="1">
    <citation type="submission" date="2021-08" db="EMBL/GenBank/DDBJ databases">
        <authorList>
            <person name="Zhang D."/>
            <person name="Zhang A."/>
            <person name="Wang L."/>
        </authorList>
    </citation>
    <scope>NUCLEOTIDE SEQUENCE [LARGE SCALE GENOMIC DNA]</scope>
    <source>
        <strain evidence="2 3">WL0086</strain>
    </source>
</reference>
<feature type="compositionally biased region" description="Polar residues" evidence="1">
    <location>
        <begin position="150"/>
        <end position="164"/>
    </location>
</feature>
<dbReference type="EMBL" id="CP139781">
    <property type="protein sequence ID" value="WRQ87542.1"/>
    <property type="molecule type" value="Genomic_DNA"/>
</dbReference>
<name>A0ABZ1C7Z4_9BACT</name>
<protein>
    <submittedName>
        <fullName evidence="2">Uncharacterized protein</fullName>
    </submittedName>
</protein>
<organism evidence="2 3">
    <name type="scientific">Actomonas aquatica</name>
    <dbReference type="NCBI Taxonomy" id="2866162"/>
    <lineage>
        <taxon>Bacteria</taxon>
        <taxon>Pseudomonadati</taxon>
        <taxon>Verrucomicrobiota</taxon>
        <taxon>Opitutia</taxon>
        <taxon>Opitutales</taxon>
        <taxon>Opitutaceae</taxon>
        <taxon>Actomonas</taxon>
    </lineage>
</organism>
<feature type="region of interest" description="Disordered" evidence="1">
    <location>
        <begin position="139"/>
        <end position="164"/>
    </location>
</feature>
<gene>
    <name evidence="2" type="ORF">K1X11_022225</name>
</gene>
<dbReference type="Proteomes" id="UP000738431">
    <property type="component" value="Chromosome"/>
</dbReference>
<proteinExistence type="predicted"/>
<reference evidence="2 3" key="2">
    <citation type="submission" date="2023-12" db="EMBL/GenBank/DDBJ databases">
        <title>Description of an unclassified Opitutus bacterium of Verrucomicrobiota.</title>
        <authorList>
            <person name="Zhang D.-F."/>
        </authorList>
    </citation>
    <scope>NUCLEOTIDE SEQUENCE [LARGE SCALE GENOMIC DNA]</scope>
    <source>
        <strain evidence="2 3">WL0086</strain>
    </source>
</reference>
<sequence length="164" mass="18376">MIHSPVSTPVPVASADALWREISEAAHESCLAKCTGRHRDARQLMEHTLPLVIREWSQVCGLPMAERKERLRKLFAQVQERVASAVISRRLAEEGLPPEERRNRALGRPMQLSRRIPIHDVAGMIDALNEMEQRWNPAAARPQPAVLTAPTRSQSLSNRALVTA</sequence>
<evidence type="ECO:0000256" key="1">
    <source>
        <dbReference type="SAM" id="MobiDB-lite"/>
    </source>
</evidence>